<gene>
    <name evidence="1" type="ORF">A2754_03760</name>
</gene>
<dbReference type="AlphaFoldDB" id="A0A1F6MCZ4"/>
<dbReference type="EMBL" id="MFPU01000041">
    <property type="protein sequence ID" value="OGH69450.1"/>
    <property type="molecule type" value="Genomic_DNA"/>
</dbReference>
<reference evidence="1 2" key="1">
    <citation type="journal article" date="2016" name="Nat. Commun.">
        <title>Thousands of microbial genomes shed light on interconnected biogeochemical processes in an aquifer system.</title>
        <authorList>
            <person name="Anantharaman K."/>
            <person name="Brown C.T."/>
            <person name="Hug L.A."/>
            <person name="Sharon I."/>
            <person name="Castelle C.J."/>
            <person name="Probst A.J."/>
            <person name="Thomas B.C."/>
            <person name="Singh A."/>
            <person name="Wilkins M.J."/>
            <person name="Karaoz U."/>
            <person name="Brodie E.L."/>
            <person name="Williams K.H."/>
            <person name="Hubbard S.S."/>
            <person name="Banfield J.F."/>
        </authorList>
    </citation>
    <scope>NUCLEOTIDE SEQUENCE [LARGE SCALE GENOMIC DNA]</scope>
</reference>
<protein>
    <submittedName>
        <fullName evidence="1">Uncharacterized protein</fullName>
    </submittedName>
</protein>
<name>A0A1F6MCZ4_9BACT</name>
<dbReference type="Proteomes" id="UP000177953">
    <property type="component" value="Unassembled WGS sequence"/>
</dbReference>
<proteinExistence type="predicted"/>
<accession>A0A1F6MCZ4</accession>
<organism evidence="1 2">
    <name type="scientific">Candidatus Magasanikbacteria bacterium RIFCSPHIGHO2_01_FULL_47_8</name>
    <dbReference type="NCBI Taxonomy" id="1798673"/>
    <lineage>
        <taxon>Bacteria</taxon>
        <taxon>Candidatus Magasanikiibacteriota</taxon>
    </lineage>
</organism>
<comment type="caution">
    <text evidence="1">The sequence shown here is derived from an EMBL/GenBank/DDBJ whole genome shotgun (WGS) entry which is preliminary data.</text>
</comment>
<sequence length="153" mass="17614">MIASNDLRQIRNLSNGELEGLFNNVLRAVTEGQRQVALSLFYSLLYSPDKLNSYRSAEAGERVRQHRFLAKELANVRAQSVERTVPTAHNFMESLTDFVKRAQKMEPDREQLYADLHSVLDLVHNDLTEKEQALLETAFTYLEAKQMKKGEKE</sequence>
<evidence type="ECO:0000313" key="2">
    <source>
        <dbReference type="Proteomes" id="UP000177953"/>
    </source>
</evidence>
<evidence type="ECO:0000313" key="1">
    <source>
        <dbReference type="EMBL" id="OGH69450.1"/>
    </source>
</evidence>